<accession>A0A8W8NHH5</accession>
<evidence type="ECO:0000256" key="13">
    <source>
        <dbReference type="SAM" id="Phobius"/>
    </source>
</evidence>
<keyword evidence="3" id="KW-0328">Glycosyltransferase</keyword>
<dbReference type="EnsemblMetazoa" id="G5315.1">
    <property type="protein sequence ID" value="G5315.1:cds"/>
    <property type="gene ID" value="G5315"/>
</dbReference>
<keyword evidence="4" id="KW-0808">Transferase</keyword>
<evidence type="ECO:0000256" key="12">
    <source>
        <dbReference type="ARBA" id="ARBA00049181"/>
    </source>
</evidence>
<evidence type="ECO:0000256" key="7">
    <source>
        <dbReference type="ARBA" id="ARBA00022989"/>
    </source>
</evidence>
<feature type="transmembrane region" description="Helical" evidence="13">
    <location>
        <begin position="38"/>
        <end position="58"/>
    </location>
</feature>
<evidence type="ECO:0000313" key="15">
    <source>
        <dbReference type="Proteomes" id="UP000005408"/>
    </source>
</evidence>
<dbReference type="AlphaFoldDB" id="A0A8W8NHH5"/>
<keyword evidence="5 13" id="KW-0812">Transmembrane</keyword>
<dbReference type="GO" id="GO:0016020">
    <property type="term" value="C:membrane"/>
    <property type="evidence" value="ECO:0007669"/>
    <property type="project" value="UniProtKB-SubCell"/>
</dbReference>
<evidence type="ECO:0000256" key="11">
    <source>
        <dbReference type="ARBA" id="ARBA00038854"/>
    </source>
</evidence>
<evidence type="ECO:0000256" key="6">
    <source>
        <dbReference type="ARBA" id="ARBA00022968"/>
    </source>
</evidence>
<keyword evidence="8 13" id="KW-0472">Membrane</keyword>
<dbReference type="Pfam" id="PF01501">
    <property type="entry name" value="Glyco_transf_8"/>
    <property type="match status" value="1"/>
</dbReference>
<reference evidence="14" key="1">
    <citation type="submission" date="2022-08" db="UniProtKB">
        <authorList>
            <consortium name="EnsemblMetazoa"/>
        </authorList>
    </citation>
    <scope>IDENTIFICATION</scope>
    <source>
        <strain evidence="14">05x7-T-G4-1.051#20</strain>
    </source>
</reference>
<keyword evidence="9" id="KW-0325">Glycoprotein</keyword>
<protein>
    <recommendedName>
        <fullName evidence="11">UDP-D-xylose:beta-D-glucoside alpha-1,3-D-xylosyltransferase</fullName>
        <ecNumber evidence="11">2.4.2.42</ecNumber>
    </recommendedName>
</protein>
<keyword evidence="6" id="KW-0735">Signal-anchor</keyword>
<evidence type="ECO:0000256" key="3">
    <source>
        <dbReference type="ARBA" id="ARBA00022676"/>
    </source>
</evidence>
<evidence type="ECO:0000256" key="9">
    <source>
        <dbReference type="ARBA" id="ARBA00023180"/>
    </source>
</evidence>
<comment type="subcellular location">
    <subcellularLocation>
        <location evidence="1">Membrane</location>
        <topology evidence="1">Single-pass type II membrane protein</topology>
    </subcellularLocation>
</comment>
<dbReference type="Gene3D" id="3.90.550.10">
    <property type="entry name" value="Spore Coat Polysaccharide Biosynthesis Protein SpsA, Chain A"/>
    <property type="match status" value="1"/>
</dbReference>
<dbReference type="Proteomes" id="UP000005408">
    <property type="component" value="Unassembled WGS sequence"/>
</dbReference>
<organism evidence="14 15">
    <name type="scientific">Magallana gigas</name>
    <name type="common">Pacific oyster</name>
    <name type="synonym">Crassostrea gigas</name>
    <dbReference type="NCBI Taxonomy" id="29159"/>
    <lineage>
        <taxon>Eukaryota</taxon>
        <taxon>Metazoa</taxon>
        <taxon>Spiralia</taxon>
        <taxon>Lophotrochozoa</taxon>
        <taxon>Mollusca</taxon>
        <taxon>Bivalvia</taxon>
        <taxon>Autobranchia</taxon>
        <taxon>Pteriomorphia</taxon>
        <taxon>Ostreida</taxon>
        <taxon>Ostreoidea</taxon>
        <taxon>Ostreidae</taxon>
        <taxon>Magallana</taxon>
    </lineage>
</organism>
<evidence type="ECO:0000256" key="4">
    <source>
        <dbReference type="ARBA" id="ARBA00022679"/>
    </source>
</evidence>
<evidence type="ECO:0000256" key="8">
    <source>
        <dbReference type="ARBA" id="ARBA00023136"/>
    </source>
</evidence>
<dbReference type="InterPro" id="IPR002495">
    <property type="entry name" value="Glyco_trans_8"/>
</dbReference>
<sequence>MQRFHQTQTEPNKLPKTCSLILRFRSGFTKRCLMRRRMIFKFGLTVIVLVAVFMFYIIHQQADQNVQEREATEGNQIIQNQSLKPKELTKEEKLRLAEKEKRGRIWRDSIHLSLVVCGDRGNESITLIKSAILFTKSYIIIHIFAEEELHSALQYQLNSWPSPVRKKFEYHLYGIIYPDSNQEWKMLFKPCASQRLFIPSILTNVDSLLYVDTDILFLSPLEEIWFHFSRFNNTQLIALAPESEDRQTGWYNRFARHPYFGELGVNSGVMLMNLTRLRNSTWLPSIKNYYKEYKLKLTWGDQDLINVYFHFHPDELYVYPCEWNYRPDHCMYMSVCKGAERGGAYVLHGSRRAMHNDKQPAFKAVYLAFDAYSFQDEMKTSLLPQLLKNLEATAKTPCGTVRDVFSMRVAQFINHDVKNR</sequence>
<dbReference type="InterPro" id="IPR029044">
    <property type="entry name" value="Nucleotide-diphossugar_trans"/>
</dbReference>
<keyword evidence="7 13" id="KW-1133">Transmembrane helix</keyword>
<proteinExistence type="inferred from homology"/>
<keyword evidence="15" id="KW-1185">Reference proteome</keyword>
<dbReference type="EC" id="2.4.2.42" evidence="11"/>
<evidence type="ECO:0000313" key="14">
    <source>
        <dbReference type="EnsemblMetazoa" id="G5315.1:cds"/>
    </source>
</evidence>
<name>A0A8W8NHH5_MAGGI</name>
<evidence type="ECO:0000256" key="5">
    <source>
        <dbReference type="ARBA" id="ARBA00022692"/>
    </source>
</evidence>
<comment type="similarity">
    <text evidence="2">Belongs to the glycosyltransferase 8 family.</text>
</comment>
<dbReference type="PANTHER" id="PTHR46012:SF2">
    <property type="entry name" value="IP22168P"/>
    <property type="match status" value="1"/>
</dbReference>
<dbReference type="PANTHER" id="PTHR46012">
    <property type="entry name" value="IP22168P"/>
    <property type="match status" value="1"/>
</dbReference>
<comment type="catalytic activity">
    <reaction evidence="12">
        <text>3-O-(beta-D-glucosyl)-L-seryl-[EGF-like domain protein] + UDP-alpha-D-xylose = 3-O-[alpha-D-xylosyl-(1-&gt;3)-beta-D-glucosyl]-L-seryl-[EGF-like domain protein] + UDP + H(+)</text>
        <dbReference type="Rhea" id="RHEA:56064"/>
        <dbReference type="Rhea" id="RHEA-COMP:14610"/>
        <dbReference type="Rhea" id="RHEA-COMP:14611"/>
        <dbReference type="ChEBI" id="CHEBI:15378"/>
        <dbReference type="ChEBI" id="CHEBI:57632"/>
        <dbReference type="ChEBI" id="CHEBI:58223"/>
        <dbReference type="ChEBI" id="CHEBI:140575"/>
        <dbReference type="ChEBI" id="CHEBI:140576"/>
        <dbReference type="EC" id="2.4.2.42"/>
    </reaction>
</comment>
<dbReference type="SUPFAM" id="SSF53448">
    <property type="entry name" value="Nucleotide-diphospho-sugar transferases"/>
    <property type="match status" value="1"/>
</dbReference>
<dbReference type="GO" id="GO:0140563">
    <property type="term" value="F:UDP-D-xylose:beta-D-glucoside alpha-1,3-D-xylosyltransferase activity"/>
    <property type="evidence" value="ECO:0007669"/>
    <property type="project" value="UniProtKB-EC"/>
</dbReference>
<evidence type="ECO:0000256" key="1">
    <source>
        <dbReference type="ARBA" id="ARBA00004606"/>
    </source>
</evidence>
<comment type="function">
    <text evidence="10">Glycosyltransferase which elongates the O-linked glucose attached to EGF-like repeats in the extracellular domain of Notch proteins by catalyzing the addition of xylose.</text>
</comment>
<dbReference type="InterPro" id="IPR051993">
    <property type="entry name" value="Glycosyltransferase_8"/>
</dbReference>
<evidence type="ECO:0000256" key="10">
    <source>
        <dbReference type="ARBA" id="ARBA00037301"/>
    </source>
</evidence>
<evidence type="ECO:0000256" key="2">
    <source>
        <dbReference type="ARBA" id="ARBA00006351"/>
    </source>
</evidence>
<dbReference type="GO" id="GO:0016266">
    <property type="term" value="P:protein O-linked glycosylation via N-acetyl-galactosamine"/>
    <property type="evidence" value="ECO:0007669"/>
    <property type="project" value="TreeGrafter"/>
</dbReference>